<dbReference type="GO" id="GO:0004519">
    <property type="term" value="F:endonuclease activity"/>
    <property type="evidence" value="ECO:0007669"/>
    <property type="project" value="InterPro"/>
</dbReference>
<dbReference type="GO" id="GO:0008270">
    <property type="term" value="F:zinc ion binding"/>
    <property type="evidence" value="ECO:0007669"/>
    <property type="project" value="InterPro"/>
</dbReference>
<dbReference type="Proteomes" id="UP000286211">
    <property type="component" value="Unassembled WGS sequence"/>
</dbReference>
<evidence type="ECO:0000259" key="1">
    <source>
        <dbReference type="Pfam" id="PF01844"/>
    </source>
</evidence>
<dbReference type="CDD" id="cd00085">
    <property type="entry name" value="HNHc"/>
    <property type="match status" value="1"/>
</dbReference>
<dbReference type="InterPro" id="IPR003615">
    <property type="entry name" value="HNH_nuc"/>
</dbReference>
<protein>
    <recommendedName>
        <fullName evidence="1">HNH domain-containing protein</fullName>
    </recommendedName>
</protein>
<feature type="domain" description="HNH" evidence="1">
    <location>
        <begin position="79"/>
        <end position="125"/>
    </location>
</feature>
<accession>A0A415F026</accession>
<evidence type="ECO:0000313" key="2">
    <source>
        <dbReference type="EMBL" id="RHK08915.1"/>
    </source>
</evidence>
<name>A0A415F026_9BACT</name>
<proteinExistence type="predicted"/>
<dbReference type="InterPro" id="IPR002711">
    <property type="entry name" value="HNH"/>
</dbReference>
<organism evidence="2 3">
    <name type="scientific">Segatella copri</name>
    <dbReference type="NCBI Taxonomy" id="165179"/>
    <lineage>
        <taxon>Bacteria</taxon>
        <taxon>Pseudomonadati</taxon>
        <taxon>Bacteroidota</taxon>
        <taxon>Bacteroidia</taxon>
        <taxon>Bacteroidales</taxon>
        <taxon>Prevotellaceae</taxon>
        <taxon>Segatella</taxon>
    </lineage>
</organism>
<dbReference type="AlphaFoldDB" id="A0A415F026"/>
<sequence>MKPTTQVKLIQRLEATKYPDELIFSSITAGRCDKHKMLAFPTFDHFNEIMYDIFVNSIYDGKGTFDKRAFIINSGLRVCPYCGMEIIKPTNRTKKQIDHFFPKSKYPFLALSYYNLIPSCDTCNESPCKGAKDPLVLTKNGRIMHPYYFKEDRIRFHLQINGADLYVDNNFQIKVCFSAKEERDGYDEFFDMIARYELHNIEAAQDYRKLLDIKALPFYTNLGIADVRQHLFAYGRGTDNPQSQQFYKMRNDIFKQFVGKQTVGDFYTKTSGNNTERF</sequence>
<gene>
    <name evidence="2" type="ORF">DW079_11945</name>
</gene>
<dbReference type="Gene3D" id="1.10.30.50">
    <property type="match status" value="1"/>
</dbReference>
<dbReference type="EMBL" id="QRNB01000072">
    <property type="protein sequence ID" value="RHK08915.1"/>
    <property type="molecule type" value="Genomic_DNA"/>
</dbReference>
<evidence type="ECO:0000313" key="3">
    <source>
        <dbReference type="Proteomes" id="UP000286211"/>
    </source>
</evidence>
<dbReference type="GO" id="GO:0003676">
    <property type="term" value="F:nucleic acid binding"/>
    <property type="evidence" value="ECO:0007669"/>
    <property type="project" value="InterPro"/>
</dbReference>
<comment type="caution">
    <text evidence="2">The sequence shown here is derived from an EMBL/GenBank/DDBJ whole genome shotgun (WGS) entry which is preliminary data.</text>
</comment>
<reference evidence="2 3" key="1">
    <citation type="submission" date="2018-08" db="EMBL/GenBank/DDBJ databases">
        <title>A genome reference for cultivated species of the human gut microbiota.</title>
        <authorList>
            <person name="Zou Y."/>
            <person name="Xue W."/>
            <person name="Luo G."/>
        </authorList>
    </citation>
    <scope>NUCLEOTIDE SEQUENCE [LARGE SCALE GENOMIC DNA]</scope>
    <source>
        <strain evidence="2 3">AF46-2NS</strain>
    </source>
</reference>
<dbReference type="Pfam" id="PF01844">
    <property type="entry name" value="HNH"/>
    <property type="match status" value="1"/>
</dbReference>